<dbReference type="EMBL" id="VDES01000001">
    <property type="protein sequence ID" value="MBA1373213.1"/>
    <property type="molecule type" value="Genomic_DNA"/>
</dbReference>
<evidence type="ECO:0000313" key="2">
    <source>
        <dbReference type="Proteomes" id="UP000589292"/>
    </source>
</evidence>
<gene>
    <name evidence="1" type="ORF">FG486_02590</name>
</gene>
<reference evidence="1 2" key="1">
    <citation type="journal article" date="1994" name="Int. J. Syst. Bacteriol.">
        <title>Phylogenetic positions of novel aerobic, bacteriochlorophyll a-containing bacteria and description of Roseococcus thiosulfatophilus gen. nov., sp. nov., Erythromicrobium ramosum gen. nov., sp. nov., and Erythrobacter litoralis sp. nov.</title>
        <authorList>
            <person name="Yurkov V."/>
            <person name="Stackebrandt E."/>
            <person name="Holmes A."/>
            <person name="Fuerst J.A."/>
            <person name="Hugenholtz P."/>
            <person name="Golecki J."/>
            <person name="Gad'on N."/>
            <person name="Gorlenko V.M."/>
            <person name="Kompantseva E.I."/>
            <person name="Drews G."/>
        </authorList>
    </citation>
    <scope>NUCLEOTIDE SEQUENCE [LARGE SCALE GENOMIC DNA]</scope>
    <source>
        <strain evidence="1 2">KR-99</strain>
    </source>
</reference>
<sequence>MSGFIATPPAPASPADSSVSVDDWFPAVDVNSIRDKLRIGEGVVTHERLVGAIEGAIITALRQLHAWRSAWAASGADDLAAVDDVSIGGRKRSVVIWERIIRYYAAAEIADTHRDLVATDQANIRGENESLTADDYRRMAHNAVSDLLSIGADKPVARNRVSLL</sequence>
<proteinExistence type="predicted"/>
<dbReference type="RefSeq" id="WP_181266326.1">
    <property type="nucleotide sequence ID" value="NZ_BAAAGB010000002.1"/>
</dbReference>
<dbReference type="Pfam" id="PF05926">
    <property type="entry name" value="Phage_GPL"/>
    <property type="match status" value="1"/>
</dbReference>
<dbReference type="AlphaFoldDB" id="A0A7V8RB41"/>
<name>A0A7V8RB41_9SPHN</name>
<accession>A0A7V8RB41</accession>
<evidence type="ECO:0000313" key="1">
    <source>
        <dbReference type="EMBL" id="MBA1373213.1"/>
    </source>
</evidence>
<protein>
    <submittedName>
        <fullName evidence="1">Head completion/stabilization protein</fullName>
    </submittedName>
</protein>
<organism evidence="1 2">
    <name type="scientific">Sphingomonas ursincola</name>
    <dbReference type="NCBI Taxonomy" id="56361"/>
    <lineage>
        <taxon>Bacteria</taxon>
        <taxon>Pseudomonadati</taxon>
        <taxon>Pseudomonadota</taxon>
        <taxon>Alphaproteobacteria</taxon>
        <taxon>Sphingomonadales</taxon>
        <taxon>Sphingomonadaceae</taxon>
        <taxon>Sphingomonas</taxon>
    </lineage>
</organism>
<comment type="caution">
    <text evidence="1">The sequence shown here is derived from an EMBL/GenBank/DDBJ whole genome shotgun (WGS) entry which is preliminary data.</text>
</comment>
<keyword evidence="2" id="KW-1185">Reference proteome</keyword>
<dbReference type="InterPro" id="IPR009225">
    <property type="entry name" value="Phage_head_completion_GpL"/>
</dbReference>
<dbReference type="Proteomes" id="UP000589292">
    <property type="component" value="Unassembled WGS sequence"/>
</dbReference>